<dbReference type="GO" id="GO:0005886">
    <property type="term" value="C:plasma membrane"/>
    <property type="evidence" value="ECO:0007669"/>
    <property type="project" value="UniProtKB-SubCell"/>
</dbReference>
<feature type="transmembrane region" description="Helical" evidence="8">
    <location>
        <begin position="276"/>
        <end position="294"/>
    </location>
</feature>
<dbReference type="EC" id="2.7.7.65" evidence="2"/>
<evidence type="ECO:0000256" key="6">
    <source>
        <dbReference type="ARBA" id="ARBA00023136"/>
    </source>
</evidence>
<evidence type="ECO:0000313" key="13">
    <source>
        <dbReference type="Proteomes" id="UP001162889"/>
    </source>
</evidence>
<dbReference type="AlphaFoldDB" id="A0AA41L2I2"/>
<keyword evidence="5 8" id="KW-1133">Transmembrane helix</keyword>
<evidence type="ECO:0000256" key="3">
    <source>
        <dbReference type="ARBA" id="ARBA00022475"/>
    </source>
</evidence>
<keyword evidence="10" id="KW-0548">Nucleotidyltransferase</keyword>
<dbReference type="GO" id="GO:0043709">
    <property type="term" value="P:cell adhesion involved in single-species biofilm formation"/>
    <property type="evidence" value="ECO:0007669"/>
    <property type="project" value="TreeGrafter"/>
</dbReference>
<dbReference type="PANTHER" id="PTHR45138:SF9">
    <property type="entry name" value="DIGUANYLATE CYCLASE DGCM-RELATED"/>
    <property type="match status" value="1"/>
</dbReference>
<dbReference type="InterPro" id="IPR000160">
    <property type="entry name" value="GGDEF_dom"/>
</dbReference>
<dbReference type="Pfam" id="PF05231">
    <property type="entry name" value="MASE1"/>
    <property type="match status" value="1"/>
</dbReference>
<feature type="transmembrane region" description="Helical" evidence="8">
    <location>
        <begin position="158"/>
        <end position="177"/>
    </location>
</feature>
<keyword evidence="4 8" id="KW-0812">Transmembrane</keyword>
<dbReference type="EMBL" id="JALJZU010000012">
    <property type="protein sequence ID" value="MCP2011798.1"/>
    <property type="molecule type" value="Genomic_DNA"/>
</dbReference>
<accession>A0AA41L2I2</accession>
<name>A0AA41L2I2_9BURK</name>
<comment type="subcellular location">
    <subcellularLocation>
        <location evidence="1">Cell membrane</location>
        <topology evidence="1">Multi-pass membrane protein</topology>
    </subcellularLocation>
</comment>
<evidence type="ECO:0000256" key="4">
    <source>
        <dbReference type="ARBA" id="ARBA00022692"/>
    </source>
</evidence>
<dbReference type="Pfam" id="PF00990">
    <property type="entry name" value="GGDEF"/>
    <property type="match status" value="1"/>
</dbReference>
<feature type="transmembrane region" description="Helical" evidence="8">
    <location>
        <begin position="12"/>
        <end position="35"/>
    </location>
</feature>
<dbReference type="GO" id="GO:0052621">
    <property type="term" value="F:diguanylate cyclase activity"/>
    <property type="evidence" value="ECO:0007669"/>
    <property type="project" value="UniProtKB-EC"/>
</dbReference>
<evidence type="ECO:0000259" key="9">
    <source>
        <dbReference type="PROSITE" id="PS50887"/>
    </source>
</evidence>
<gene>
    <name evidence="10" type="ORF">KVP70_05315</name>
    <name evidence="11" type="ORF">L1274_005550</name>
</gene>
<dbReference type="EMBL" id="JAHTGR010000002">
    <property type="protein sequence ID" value="MBV6320349.1"/>
    <property type="molecule type" value="Genomic_DNA"/>
</dbReference>
<dbReference type="Proteomes" id="UP001162889">
    <property type="component" value="Unassembled WGS sequence"/>
</dbReference>
<feature type="transmembrane region" description="Helical" evidence="8">
    <location>
        <begin position="239"/>
        <end position="256"/>
    </location>
</feature>
<keyword evidence="7" id="KW-0175">Coiled coil</keyword>
<dbReference type="FunFam" id="3.30.70.270:FF:000001">
    <property type="entry name" value="Diguanylate cyclase domain protein"/>
    <property type="match status" value="1"/>
</dbReference>
<sequence length="493" mass="54189">MIKRATFWERPGWLFCVLLFLLHFASVKLTLFCAVTPEKVVVVWLPNAVLLAALVRFNGQRAPLMAALTFGSDILGNLGTFPLHEAVLLSVINLFEVMLSFLLMRRSGATFRLQRTQDLLRFVVAGPIAGTMAAALMAAVVMQQVGGDTTPYLTLARLWWFGDALGLLIYTPMLLAFTYPPRQKRQRTWLDDAGLALTLMLATAVLFAQGGAIDGFPVTPTLLLPAVAVIAFRFGIRMTTLCVALISLGMAMTMTAHFKPFGDVPVYLETLHAQEFILTLCIVGIGFAVMLNELRMRERELESRVQERTRELEQSNQLLAAMSATDGLTGIANRRRFDEMLAAEWSRAWRGSQPLAVVMLDVDLFKQYNDHYGHQAGDEVLRRVAQALAAQMRRSGDFVARYGGEEFAVISQSTDAEHAHKMASLVCETVAALRMPHALSPHGVVTVSAGVAVTVPDADSAAADLLKQADAALYRAKQMGRNRAELADVRPPL</sequence>
<feature type="transmembrane region" description="Helical" evidence="8">
    <location>
        <begin position="189"/>
        <end position="209"/>
    </location>
</feature>
<dbReference type="Proteomes" id="UP001155901">
    <property type="component" value="Unassembled WGS sequence"/>
</dbReference>
<reference evidence="11" key="2">
    <citation type="submission" date="2022-03" db="EMBL/GenBank/DDBJ databases">
        <title>Genome Encyclopedia of Bacteria and Archaea VI: Functional Genomics of Type Strains.</title>
        <authorList>
            <person name="Whitman W."/>
        </authorList>
    </citation>
    <scope>NUCLEOTIDE SEQUENCE</scope>
    <source>
        <strain evidence="11">HSC-15S17</strain>
    </source>
</reference>
<keyword evidence="3" id="KW-1003">Cell membrane</keyword>
<dbReference type="PANTHER" id="PTHR45138">
    <property type="entry name" value="REGULATORY COMPONENTS OF SENSORY TRANSDUCTION SYSTEM"/>
    <property type="match status" value="1"/>
</dbReference>
<reference evidence="10" key="1">
    <citation type="submission" date="2021-07" db="EMBL/GenBank/DDBJ databases">
        <title>Characterization of violacein-producing bacteria and related species.</title>
        <authorList>
            <person name="Wilson H.S."/>
            <person name="De Leon M.E."/>
        </authorList>
    </citation>
    <scope>NUCLEOTIDE SEQUENCE</scope>
    <source>
        <strain evidence="10">HSC-15S17</strain>
    </source>
</reference>
<dbReference type="GO" id="GO:1902201">
    <property type="term" value="P:negative regulation of bacterial-type flagellum-dependent cell motility"/>
    <property type="evidence" value="ECO:0007669"/>
    <property type="project" value="TreeGrafter"/>
</dbReference>
<feature type="coiled-coil region" evidence="7">
    <location>
        <begin position="291"/>
        <end position="318"/>
    </location>
</feature>
<dbReference type="InterPro" id="IPR050469">
    <property type="entry name" value="Diguanylate_Cyclase"/>
</dbReference>
<feature type="transmembrane region" description="Helical" evidence="8">
    <location>
        <begin position="87"/>
        <end position="104"/>
    </location>
</feature>
<protein>
    <recommendedName>
        <fullName evidence="2">diguanylate cyclase</fullName>
        <ecNumber evidence="2">2.7.7.65</ecNumber>
    </recommendedName>
</protein>
<feature type="transmembrane region" description="Helical" evidence="8">
    <location>
        <begin position="124"/>
        <end position="146"/>
    </location>
</feature>
<evidence type="ECO:0000313" key="12">
    <source>
        <dbReference type="Proteomes" id="UP001155901"/>
    </source>
</evidence>
<dbReference type="RefSeq" id="WP_217941028.1">
    <property type="nucleotide sequence ID" value="NZ_JAHTGR010000002.1"/>
</dbReference>
<proteinExistence type="predicted"/>
<dbReference type="SMART" id="SM00267">
    <property type="entry name" value="GGDEF"/>
    <property type="match status" value="1"/>
</dbReference>
<keyword evidence="13" id="KW-1185">Reference proteome</keyword>
<dbReference type="InterPro" id="IPR007895">
    <property type="entry name" value="MASE1"/>
</dbReference>
<evidence type="ECO:0000256" key="2">
    <source>
        <dbReference type="ARBA" id="ARBA00012528"/>
    </source>
</evidence>
<comment type="caution">
    <text evidence="10">The sequence shown here is derived from an EMBL/GenBank/DDBJ whole genome shotgun (WGS) entry which is preliminary data.</text>
</comment>
<evidence type="ECO:0000256" key="5">
    <source>
        <dbReference type="ARBA" id="ARBA00022989"/>
    </source>
</evidence>
<evidence type="ECO:0000256" key="1">
    <source>
        <dbReference type="ARBA" id="ARBA00004651"/>
    </source>
</evidence>
<dbReference type="CDD" id="cd01949">
    <property type="entry name" value="GGDEF"/>
    <property type="match status" value="1"/>
</dbReference>
<evidence type="ECO:0000313" key="10">
    <source>
        <dbReference type="EMBL" id="MBV6320349.1"/>
    </source>
</evidence>
<dbReference type="NCBIfam" id="TIGR00254">
    <property type="entry name" value="GGDEF"/>
    <property type="match status" value="1"/>
</dbReference>
<feature type="transmembrane region" description="Helical" evidence="8">
    <location>
        <begin position="215"/>
        <end position="232"/>
    </location>
</feature>
<dbReference type="PROSITE" id="PS50887">
    <property type="entry name" value="GGDEF"/>
    <property type="match status" value="1"/>
</dbReference>
<evidence type="ECO:0000313" key="11">
    <source>
        <dbReference type="EMBL" id="MCP2011798.1"/>
    </source>
</evidence>
<keyword evidence="6 8" id="KW-0472">Membrane</keyword>
<organism evidence="10 12">
    <name type="scientific">Duganella violaceipulchra</name>
    <dbReference type="NCBI Taxonomy" id="2849652"/>
    <lineage>
        <taxon>Bacteria</taxon>
        <taxon>Pseudomonadati</taxon>
        <taxon>Pseudomonadota</taxon>
        <taxon>Betaproteobacteria</taxon>
        <taxon>Burkholderiales</taxon>
        <taxon>Oxalobacteraceae</taxon>
        <taxon>Telluria group</taxon>
        <taxon>Duganella</taxon>
    </lineage>
</organism>
<evidence type="ECO:0000256" key="8">
    <source>
        <dbReference type="SAM" id="Phobius"/>
    </source>
</evidence>
<keyword evidence="10" id="KW-0808">Transferase</keyword>
<feature type="domain" description="GGDEF" evidence="9">
    <location>
        <begin position="353"/>
        <end position="489"/>
    </location>
</feature>
<evidence type="ECO:0000256" key="7">
    <source>
        <dbReference type="SAM" id="Coils"/>
    </source>
</evidence>